<gene>
    <name evidence="15" type="ORF">GSOID_T00015416001</name>
</gene>
<dbReference type="Gene3D" id="3.40.50.2000">
    <property type="entry name" value="Glycogen Phosphorylase B"/>
    <property type="match status" value="1"/>
</dbReference>
<evidence type="ECO:0000256" key="7">
    <source>
        <dbReference type="ARBA" id="ARBA00022989"/>
    </source>
</evidence>
<dbReference type="AlphaFoldDB" id="E4XMM2"/>
<evidence type="ECO:0000313" key="15">
    <source>
        <dbReference type="EMBL" id="CBY11229.1"/>
    </source>
</evidence>
<dbReference type="InParanoid" id="E4XMM2"/>
<comment type="catalytic activity">
    <reaction evidence="12">
        <text>an N,N'-diacetylchitobiosyl-diphospho-di-trans,poly-cis-dolichol + GDP-alpha-D-mannose = a beta-D-Man-(1-&gt;4)-beta-D-GlcNAc-(1-&gt;4)-alpha-D-GlcNAc-diphospho-di-trans,poly-cis-dolichol + GDP + H(+)</text>
        <dbReference type="Rhea" id="RHEA:13865"/>
        <dbReference type="Rhea" id="RHEA-COMP:19510"/>
        <dbReference type="Rhea" id="RHEA-COMP:19511"/>
        <dbReference type="ChEBI" id="CHEBI:15378"/>
        <dbReference type="ChEBI" id="CHEBI:57269"/>
        <dbReference type="ChEBI" id="CHEBI:57527"/>
        <dbReference type="ChEBI" id="CHEBI:58189"/>
        <dbReference type="ChEBI" id="CHEBI:58472"/>
        <dbReference type="EC" id="2.4.1.142"/>
    </reaction>
    <physiologicalReaction direction="left-to-right" evidence="12">
        <dbReference type="Rhea" id="RHEA:13866"/>
    </physiologicalReaction>
</comment>
<evidence type="ECO:0000256" key="10">
    <source>
        <dbReference type="ARBA" id="ARBA00031566"/>
    </source>
</evidence>
<protein>
    <recommendedName>
        <fullName evidence="10">Beta-1,4-mannosyltransferase</fullName>
    </recommendedName>
    <alternativeName>
        <fullName evidence="11">GDP-Man:GlcNAc2-PP-dolichol mannosyltransferase</fullName>
    </alternativeName>
    <alternativeName>
        <fullName evidence="9">GDP-mannose-dolichol diphosphochitobiose mannosyltransferase</fullName>
    </alternativeName>
</protein>
<accession>E4XMM2</accession>
<feature type="domain" description="Glycosyl transferase family 1" evidence="14">
    <location>
        <begin position="263"/>
        <end position="419"/>
    </location>
</feature>
<proteinExistence type="predicted"/>
<dbReference type="FunCoup" id="E4XMM2">
    <property type="interactions" value="282"/>
</dbReference>
<evidence type="ECO:0000313" key="16">
    <source>
        <dbReference type="Proteomes" id="UP000001307"/>
    </source>
</evidence>
<dbReference type="GO" id="GO:0004578">
    <property type="term" value="F:chitobiosyldiphosphodolichol beta-mannosyltransferase activity"/>
    <property type="evidence" value="ECO:0007669"/>
    <property type="project" value="UniProtKB-EC"/>
</dbReference>
<dbReference type="PANTHER" id="PTHR13036">
    <property type="entry name" value="BETA1,4 MANNOSYLTRANSFERASE"/>
    <property type="match status" value="1"/>
</dbReference>
<keyword evidence="3" id="KW-0328">Glycosyltransferase</keyword>
<name>E4XMM2_OIKDI</name>
<dbReference type="PANTHER" id="PTHR13036:SF0">
    <property type="entry name" value="CHITOBIOSYLDIPHOSPHODOLICHOL BETA-MANNOSYLTRANSFERASE"/>
    <property type="match status" value="1"/>
</dbReference>
<dbReference type="Proteomes" id="UP000001307">
    <property type="component" value="Unassembled WGS sequence"/>
</dbReference>
<evidence type="ECO:0000256" key="8">
    <source>
        <dbReference type="ARBA" id="ARBA00023136"/>
    </source>
</evidence>
<dbReference type="InterPro" id="IPR026051">
    <property type="entry name" value="ALG1-like"/>
</dbReference>
<keyword evidence="5 13" id="KW-0812">Transmembrane</keyword>
<evidence type="ECO:0000256" key="1">
    <source>
        <dbReference type="ARBA" id="ARBA00004389"/>
    </source>
</evidence>
<reference evidence="15" key="1">
    <citation type="journal article" date="2010" name="Science">
        <title>Plasticity of animal genome architecture unmasked by rapid evolution of a pelagic tunicate.</title>
        <authorList>
            <person name="Denoeud F."/>
            <person name="Henriet S."/>
            <person name="Mungpakdee S."/>
            <person name="Aury J.M."/>
            <person name="Da Silva C."/>
            <person name="Brinkmann H."/>
            <person name="Mikhaleva J."/>
            <person name="Olsen L.C."/>
            <person name="Jubin C."/>
            <person name="Canestro C."/>
            <person name="Bouquet J.M."/>
            <person name="Danks G."/>
            <person name="Poulain J."/>
            <person name="Campsteijn C."/>
            <person name="Adamski M."/>
            <person name="Cross I."/>
            <person name="Yadetie F."/>
            <person name="Muffato M."/>
            <person name="Louis A."/>
            <person name="Butcher S."/>
            <person name="Tsagkogeorga G."/>
            <person name="Konrad A."/>
            <person name="Singh S."/>
            <person name="Jensen M.F."/>
            <person name="Cong E.H."/>
            <person name="Eikeseth-Otteraa H."/>
            <person name="Noel B."/>
            <person name="Anthouard V."/>
            <person name="Porcel B.M."/>
            <person name="Kachouri-Lafond R."/>
            <person name="Nishino A."/>
            <person name="Ugolini M."/>
            <person name="Chourrout P."/>
            <person name="Nishida H."/>
            <person name="Aasland R."/>
            <person name="Huzurbazar S."/>
            <person name="Westhof E."/>
            <person name="Delsuc F."/>
            <person name="Lehrach H."/>
            <person name="Reinhardt R."/>
            <person name="Weissenbach J."/>
            <person name="Roy S.W."/>
            <person name="Artiguenave F."/>
            <person name="Postlethwait J.H."/>
            <person name="Manak J.R."/>
            <person name="Thompson E.M."/>
            <person name="Jaillon O."/>
            <person name="Du Pasquier L."/>
            <person name="Boudinot P."/>
            <person name="Liberles D.A."/>
            <person name="Volff J.N."/>
            <person name="Philippe H."/>
            <person name="Lenhard B."/>
            <person name="Roest Crollius H."/>
            <person name="Wincker P."/>
            <person name="Chourrout D."/>
        </authorList>
    </citation>
    <scope>NUCLEOTIDE SEQUENCE [LARGE SCALE GENOMIC DNA]</scope>
</reference>
<dbReference type="OrthoDB" id="614844at2759"/>
<dbReference type="Pfam" id="PF00534">
    <property type="entry name" value="Glycos_transf_1"/>
    <property type="match status" value="1"/>
</dbReference>
<feature type="transmembrane region" description="Helical" evidence="13">
    <location>
        <begin position="6"/>
        <end position="34"/>
    </location>
</feature>
<evidence type="ECO:0000256" key="2">
    <source>
        <dbReference type="ARBA" id="ARBA00004922"/>
    </source>
</evidence>
<keyword evidence="4" id="KW-0808">Transferase</keyword>
<organism evidence="15">
    <name type="scientific">Oikopleura dioica</name>
    <name type="common">Tunicate</name>
    <dbReference type="NCBI Taxonomy" id="34765"/>
    <lineage>
        <taxon>Eukaryota</taxon>
        <taxon>Metazoa</taxon>
        <taxon>Chordata</taxon>
        <taxon>Tunicata</taxon>
        <taxon>Appendicularia</taxon>
        <taxon>Copelata</taxon>
        <taxon>Oikopleuridae</taxon>
        <taxon>Oikopleura</taxon>
    </lineage>
</organism>
<evidence type="ECO:0000256" key="9">
    <source>
        <dbReference type="ARBA" id="ARBA00031434"/>
    </source>
</evidence>
<keyword evidence="6" id="KW-0256">Endoplasmic reticulum</keyword>
<comment type="subcellular location">
    <subcellularLocation>
        <location evidence="1">Endoplasmic reticulum membrane</location>
        <topology evidence="1">Single-pass membrane protein</topology>
    </subcellularLocation>
</comment>
<evidence type="ECO:0000256" key="5">
    <source>
        <dbReference type="ARBA" id="ARBA00022692"/>
    </source>
</evidence>
<evidence type="ECO:0000256" key="6">
    <source>
        <dbReference type="ARBA" id="ARBA00022824"/>
    </source>
</evidence>
<keyword evidence="7 13" id="KW-1133">Transmembrane helix</keyword>
<evidence type="ECO:0000256" key="13">
    <source>
        <dbReference type="SAM" id="Phobius"/>
    </source>
</evidence>
<keyword evidence="8 13" id="KW-0472">Membrane</keyword>
<sequence>MCFSTIAVVSILSLITPAPFVVRAILLLGFIWFYPRQQDASLVYVLVLGDLGHSPRTYNQCASLIKAGKKVVLFGFLESSLPPCSEDHIKNKSLIIVSLSSFRCGFIKNNLLRYFVKTVLQTIAIFSTLILSGSIKSGSTPAHFLVQNPPSIPALFVVYIYCQLYDVQFVIDWHNYGYSIMRVQKANSLLVKIAMFYEKLMMRLSDSNFTVTNAMKTELVSHGAENISVLYDKPHPRFQKLEENEKTEFLQRISSSFPELKGALKKPLIVSSTSWTEDEDFGILLDALKICRDRNLALTVAITGKGPQKDFYKREIKKLDMKNIEIVTPWLEIEDYPKLLGAATLGVSLHTSSSGCDLPMKVVDMFGAGCPAFALNFPAIGELVKDGKNGKIFNSADELAELIIDHLEKPSLISDYRENLVKERISWEDHWSAVASPHFSVTS</sequence>
<dbReference type="SUPFAM" id="SSF53756">
    <property type="entry name" value="UDP-Glycosyltransferase/glycogen phosphorylase"/>
    <property type="match status" value="1"/>
</dbReference>
<dbReference type="EMBL" id="FN653078">
    <property type="protein sequence ID" value="CBY11229.1"/>
    <property type="molecule type" value="Genomic_DNA"/>
</dbReference>
<dbReference type="InterPro" id="IPR001296">
    <property type="entry name" value="Glyco_trans_1"/>
</dbReference>
<evidence type="ECO:0000256" key="3">
    <source>
        <dbReference type="ARBA" id="ARBA00022676"/>
    </source>
</evidence>
<evidence type="ECO:0000256" key="11">
    <source>
        <dbReference type="ARBA" id="ARBA00033088"/>
    </source>
</evidence>
<keyword evidence="16" id="KW-1185">Reference proteome</keyword>
<evidence type="ECO:0000256" key="4">
    <source>
        <dbReference type="ARBA" id="ARBA00022679"/>
    </source>
</evidence>
<evidence type="ECO:0000259" key="14">
    <source>
        <dbReference type="Pfam" id="PF00534"/>
    </source>
</evidence>
<comment type="pathway">
    <text evidence="2">Protein modification; protein glycosylation.</text>
</comment>
<evidence type="ECO:0000256" key="12">
    <source>
        <dbReference type="ARBA" id="ARBA00045071"/>
    </source>
</evidence>
<dbReference type="GO" id="GO:0005789">
    <property type="term" value="C:endoplasmic reticulum membrane"/>
    <property type="evidence" value="ECO:0007669"/>
    <property type="project" value="UniProtKB-SubCell"/>
</dbReference>